<accession>A0A1V0SIU6</accession>
<sequence length="55" mass="6422">MIDKGYIKTRDNKGKHSITIFPSDKDHWTTPYLNAFHLLNPTKQPNTTLQNQQKP</sequence>
<gene>
    <name evidence="1" type="ORF">Klosneuvirus_1_415</name>
</gene>
<name>A0A1V0SIU6_9VIRU</name>
<reference evidence="1" key="1">
    <citation type="journal article" date="2017" name="Science">
        <title>Giant viruses with an expanded complement of translation system components.</title>
        <authorList>
            <person name="Schulz F."/>
            <person name="Yutin N."/>
            <person name="Ivanova N.N."/>
            <person name="Ortega D.R."/>
            <person name="Lee T.K."/>
            <person name="Vierheilig J."/>
            <person name="Daims H."/>
            <person name="Horn M."/>
            <person name="Wagner M."/>
            <person name="Jensen G.J."/>
            <person name="Kyrpides N.C."/>
            <person name="Koonin E.V."/>
            <person name="Woyke T."/>
        </authorList>
    </citation>
    <scope>NUCLEOTIDE SEQUENCE</scope>
    <source>
        <strain evidence="1">KNV1</strain>
    </source>
</reference>
<protein>
    <submittedName>
        <fullName evidence="1">Uncharacterized protein</fullName>
    </submittedName>
</protein>
<evidence type="ECO:0000313" key="1">
    <source>
        <dbReference type="EMBL" id="ARF11558.1"/>
    </source>
</evidence>
<dbReference type="EMBL" id="KY684108">
    <property type="protein sequence ID" value="ARF11558.1"/>
    <property type="molecule type" value="Genomic_DNA"/>
</dbReference>
<organism evidence="1">
    <name type="scientific">Klosneuvirus KNV1</name>
    <dbReference type="NCBI Taxonomy" id="1977640"/>
    <lineage>
        <taxon>Viruses</taxon>
        <taxon>Varidnaviria</taxon>
        <taxon>Bamfordvirae</taxon>
        <taxon>Nucleocytoviricota</taxon>
        <taxon>Megaviricetes</taxon>
        <taxon>Imitervirales</taxon>
        <taxon>Mimiviridae</taxon>
        <taxon>Klosneuvirinae</taxon>
        <taxon>Klosneuvirus</taxon>
    </lineage>
</organism>
<proteinExistence type="predicted"/>